<evidence type="ECO:0000259" key="2">
    <source>
        <dbReference type="Pfam" id="PF13883"/>
    </source>
</evidence>
<dbReference type="PANTHER" id="PTHR13343:SF17">
    <property type="entry name" value="CELLULAR REPRESSOR OF E1A-STIMULATED GENES, ISOFORM A"/>
    <property type="match status" value="1"/>
</dbReference>
<protein>
    <submittedName>
        <fullName evidence="3">Pyridoxamine 5'-phosphate oxidase-related FMN-binding</fullName>
    </submittedName>
</protein>
<dbReference type="eggNOG" id="COG0748">
    <property type="taxonomic scope" value="Bacteria"/>
</dbReference>
<feature type="domain" description="CREG-like beta-barrel" evidence="2">
    <location>
        <begin position="2"/>
        <end position="145"/>
    </location>
</feature>
<dbReference type="Pfam" id="PF13883">
    <property type="entry name" value="CREG_beta-barrel"/>
    <property type="match status" value="1"/>
</dbReference>
<dbReference type="PANTHER" id="PTHR13343">
    <property type="entry name" value="CREG1 PROTEIN"/>
    <property type="match status" value="1"/>
</dbReference>
<dbReference type="Proteomes" id="UP000001235">
    <property type="component" value="Chromosome"/>
</dbReference>
<keyword evidence="4" id="KW-1185">Reference proteome</keyword>
<feature type="domain" description="DUF2470" evidence="1">
    <location>
        <begin position="157"/>
        <end position="219"/>
    </location>
</feature>
<gene>
    <name evidence="3" type="ordered locus">Galf_0532</name>
</gene>
<dbReference type="STRING" id="395494.Galf_0532"/>
<evidence type="ECO:0000259" key="1">
    <source>
        <dbReference type="Pfam" id="PF10615"/>
    </source>
</evidence>
<dbReference type="Gene3D" id="3.20.180.10">
    <property type="entry name" value="PNP-oxidase-like"/>
    <property type="match status" value="1"/>
</dbReference>
<dbReference type="InterPro" id="IPR019595">
    <property type="entry name" value="DUF2470"/>
</dbReference>
<dbReference type="KEGG" id="gca:Galf_0532"/>
<dbReference type="InterPro" id="IPR055343">
    <property type="entry name" value="CREG_beta-barrel"/>
</dbReference>
<dbReference type="Gene3D" id="2.30.110.10">
    <property type="entry name" value="Electron Transport, Fmn-binding Protein, Chain A"/>
    <property type="match status" value="1"/>
</dbReference>
<sequence length="230" mass="25891">MSHAQEARRLLRAHRYGALSTLSKKLAGFPFGSITPYLTDHDGSLIILISALAEHTKNIKQDPRVSLITHNQSSPDIQMQGRVTATGLAEPIRDHQSIVHRYLRHFPEADDLLKLDFAFYRIIPVAIRHIAGVGQIHWINKEDYAAHAAEDFSAHEATLLRHINNEQQDALCQQLQRSHDVRSSSASAYGLDCDGLDVRTASHSFRLDFSQPLTHPKQFTSLTELTFRSP</sequence>
<dbReference type="Pfam" id="PF10615">
    <property type="entry name" value="DUF2470"/>
    <property type="match status" value="1"/>
</dbReference>
<evidence type="ECO:0000313" key="3">
    <source>
        <dbReference type="EMBL" id="ADL54575.1"/>
    </source>
</evidence>
<proteinExistence type="predicted"/>
<dbReference type="GO" id="GO:0005737">
    <property type="term" value="C:cytoplasm"/>
    <property type="evidence" value="ECO:0007669"/>
    <property type="project" value="UniProtKB-ARBA"/>
</dbReference>
<reference evidence="3 4" key="1">
    <citation type="submission" date="2010-08" db="EMBL/GenBank/DDBJ databases">
        <title>Complete sequence of Gallionella capsiferriformans ES-2.</title>
        <authorList>
            <consortium name="US DOE Joint Genome Institute"/>
            <person name="Lucas S."/>
            <person name="Copeland A."/>
            <person name="Lapidus A."/>
            <person name="Cheng J.-F."/>
            <person name="Bruce D."/>
            <person name="Goodwin L."/>
            <person name="Pitluck S."/>
            <person name="Chertkov O."/>
            <person name="Davenport K.W."/>
            <person name="Detter J.C."/>
            <person name="Han C."/>
            <person name="Tapia R."/>
            <person name="Land M."/>
            <person name="Hauser L."/>
            <person name="Chang Y.-J."/>
            <person name="Jeffries C."/>
            <person name="Kyrpides N."/>
            <person name="Ivanova N."/>
            <person name="Mikhailova N."/>
            <person name="Shelobolina E.S."/>
            <person name="Picardal F."/>
            <person name="Roden E."/>
            <person name="Emerson D."/>
            <person name="Woyke T."/>
        </authorList>
    </citation>
    <scope>NUCLEOTIDE SEQUENCE [LARGE SCALE GENOMIC DNA]</scope>
    <source>
        <strain evidence="3 4">ES-2</strain>
    </source>
</reference>
<accession>D9SCB0</accession>
<dbReference type="OrthoDB" id="9776211at2"/>
<organism evidence="3 4">
    <name type="scientific">Gallionella capsiferriformans (strain ES-2)</name>
    <name type="common">Gallionella ferruginea capsiferriformans (strain ES-2)</name>
    <dbReference type="NCBI Taxonomy" id="395494"/>
    <lineage>
        <taxon>Bacteria</taxon>
        <taxon>Pseudomonadati</taxon>
        <taxon>Pseudomonadota</taxon>
        <taxon>Betaproteobacteria</taxon>
        <taxon>Nitrosomonadales</taxon>
        <taxon>Gallionellaceae</taxon>
        <taxon>Gallionella</taxon>
    </lineage>
</organism>
<evidence type="ECO:0000313" key="4">
    <source>
        <dbReference type="Proteomes" id="UP000001235"/>
    </source>
</evidence>
<dbReference type="EMBL" id="CP002159">
    <property type="protein sequence ID" value="ADL54575.1"/>
    <property type="molecule type" value="Genomic_DNA"/>
</dbReference>
<dbReference type="HOGENOM" id="CLU_053419_1_1_4"/>
<dbReference type="InterPro" id="IPR037119">
    <property type="entry name" value="Haem_oxidase_HugZ-like_sf"/>
</dbReference>
<dbReference type="RefSeq" id="WP_013292518.1">
    <property type="nucleotide sequence ID" value="NC_014394.1"/>
</dbReference>
<dbReference type="AlphaFoldDB" id="D9SCB0"/>
<dbReference type="SUPFAM" id="SSF50475">
    <property type="entry name" value="FMN-binding split barrel"/>
    <property type="match status" value="1"/>
</dbReference>
<name>D9SCB0_GALCS</name>
<dbReference type="InterPro" id="IPR012349">
    <property type="entry name" value="Split_barrel_FMN-bd"/>
</dbReference>